<dbReference type="PANTHER" id="PTHR43861">
    <property type="entry name" value="TRANS-ACONITATE 2-METHYLTRANSFERASE-RELATED"/>
    <property type="match status" value="1"/>
</dbReference>
<proteinExistence type="predicted"/>
<evidence type="ECO:0000256" key="2">
    <source>
        <dbReference type="ARBA" id="ARBA00022679"/>
    </source>
</evidence>
<feature type="domain" description="Methyltransferase" evidence="3">
    <location>
        <begin position="51"/>
        <end position="146"/>
    </location>
</feature>
<reference evidence="4 5" key="1">
    <citation type="submission" date="2019-06" db="EMBL/GenBank/DDBJ databases">
        <authorList>
            <person name="Jiang L."/>
        </authorList>
    </citation>
    <scope>NUCLEOTIDE SEQUENCE [LARGE SCALE GENOMIC DNA]</scope>
    <source>
        <strain evidence="4 5">YIM 48858</strain>
    </source>
</reference>
<keyword evidence="2 4" id="KW-0808">Transferase</keyword>
<dbReference type="CDD" id="cd02440">
    <property type="entry name" value="AdoMet_MTases"/>
    <property type="match status" value="1"/>
</dbReference>
<dbReference type="Pfam" id="PF13649">
    <property type="entry name" value="Methyltransf_25"/>
    <property type="match status" value="1"/>
</dbReference>
<sequence>MLDQDASPAGTADRGQEPSLYEAAEVYDAIVAPGPCEAFYREEARRAGGPVLELACGTGRLTLPLARDGHEVVGLDASPAMLAAARRKAKGQGLRLSFVEGDMAGFDLGRRFGLVILSCNSLAHLTRTADLRACLRTVRRHLAPGGRLAFDVALPDPGLLQDGVTRRLDLGPNPASAVEAEETAWYDPMRQIRVARWRVGPPGGPRQDFAPLVLRQFFPREIPLLLELEGLGLEARYGDFARNPLEPWSLNQICVARAA</sequence>
<dbReference type="OrthoDB" id="9765084at2"/>
<dbReference type="Proteomes" id="UP000305709">
    <property type="component" value="Unassembled WGS sequence"/>
</dbReference>
<dbReference type="InterPro" id="IPR029063">
    <property type="entry name" value="SAM-dependent_MTases_sf"/>
</dbReference>
<comment type="caution">
    <text evidence="4">The sequence shown here is derived from an EMBL/GenBank/DDBJ whole genome shotgun (WGS) entry which is preliminary data.</text>
</comment>
<gene>
    <name evidence="4" type="ORF">FHG71_13405</name>
</gene>
<protein>
    <submittedName>
        <fullName evidence="4">Class I SAM-dependent methyltransferase</fullName>
    </submittedName>
</protein>
<keyword evidence="1 4" id="KW-0489">Methyltransferase</keyword>
<name>A0A5C4N8M0_9RHOB</name>
<organism evidence="4 5">
    <name type="scientific">Rubellimicrobium roseum</name>
    <dbReference type="NCBI Taxonomy" id="687525"/>
    <lineage>
        <taxon>Bacteria</taxon>
        <taxon>Pseudomonadati</taxon>
        <taxon>Pseudomonadota</taxon>
        <taxon>Alphaproteobacteria</taxon>
        <taxon>Rhodobacterales</taxon>
        <taxon>Roseobacteraceae</taxon>
        <taxon>Rubellimicrobium</taxon>
    </lineage>
</organism>
<dbReference type="GO" id="GO:0008168">
    <property type="term" value="F:methyltransferase activity"/>
    <property type="evidence" value="ECO:0007669"/>
    <property type="project" value="UniProtKB-KW"/>
</dbReference>
<evidence type="ECO:0000313" key="5">
    <source>
        <dbReference type="Proteomes" id="UP000305709"/>
    </source>
</evidence>
<evidence type="ECO:0000313" key="4">
    <source>
        <dbReference type="EMBL" id="TNC70387.1"/>
    </source>
</evidence>
<dbReference type="GO" id="GO:0032259">
    <property type="term" value="P:methylation"/>
    <property type="evidence" value="ECO:0007669"/>
    <property type="project" value="UniProtKB-KW"/>
</dbReference>
<accession>A0A5C4N8M0</accession>
<evidence type="ECO:0000259" key="3">
    <source>
        <dbReference type="Pfam" id="PF13649"/>
    </source>
</evidence>
<evidence type="ECO:0000256" key="1">
    <source>
        <dbReference type="ARBA" id="ARBA00022603"/>
    </source>
</evidence>
<dbReference type="RefSeq" id="WP_139082199.1">
    <property type="nucleotide sequence ID" value="NZ_VDFV01000019.1"/>
</dbReference>
<dbReference type="SUPFAM" id="SSF53335">
    <property type="entry name" value="S-adenosyl-L-methionine-dependent methyltransferases"/>
    <property type="match status" value="1"/>
</dbReference>
<dbReference type="PANTHER" id="PTHR43861:SF1">
    <property type="entry name" value="TRANS-ACONITATE 2-METHYLTRANSFERASE"/>
    <property type="match status" value="1"/>
</dbReference>
<keyword evidence="5" id="KW-1185">Reference proteome</keyword>
<dbReference type="InterPro" id="IPR041698">
    <property type="entry name" value="Methyltransf_25"/>
</dbReference>
<dbReference type="Gene3D" id="3.40.50.150">
    <property type="entry name" value="Vaccinia Virus protein VP39"/>
    <property type="match status" value="1"/>
</dbReference>
<dbReference type="AlphaFoldDB" id="A0A5C4N8M0"/>
<dbReference type="EMBL" id="VDFV01000019">
    <property type="protein sequence ID" value="TNC70387.1"/>
    <property type="molecule type" value="Genomic_DNA"/>
</dbReference>